<dbReference type="PANTHER" id="PTHR36570:SF3">
    <property type="entry name" value="DISULFIDE BOND FORMATION PROTEIN B"/>
    <property type="match status" value="1"/>
</dbReference>
<keyword evidence="5 6" id="KW-0472">Membrane</keyword>
<dbReference type="PANTHER" id="PTHR36570">
    <property type="entry name" value="DISULFIDE BOND FORMATION PROTEIN B"/>
    <property type="match status" value="1"/>
</dbReference>
<name>A0AB39CFZ1_9BURK</name>
<evidence type="ECO:0000313" key="11">
    <source>
        <dbReference type="EMBL" id="XDJ79570.1"/>
    </source>
</evidence>
<evidence type="ECO:0000256" key="2">
    <source>
        <dbReference type="ARBA" id="ARBA00022475"/>
    </source>
</evidence>
<dbReference type="InterPro" id="IPR050183">
    <property type="entry name" value="DsbB"/>
</dbReference>
<evidence type="ECO:0000313" key="9">
    <source>
        <dbReference type="EMBL" id="XDJ50482.1"/>
    </source>
</evidence>
<evidence type="ECO:0000256" key="4">
    <source>
        <dbReference type="ARBA" id="ARBA00022989"/>
    </source>
</evidence>
<dbReference type="EMBL" id="CP158252">
    <property type="protein sequence ID" value="XDJ40992.1"/>
    <property type="molecule type" value="Genomic_DNA"/>
</dbReference>
<dbReference type="EMBL" id="CP158267">
    <property type="protein sequence ID" value="XDJ79570.1"/>
    <property type="molecule type" value="Genomic_DNA"/>
</dbReference>
<dbReference type="InterPro" id="IPR023380">
    <property type="entry name" value="DsbB-like_sf"/>
</dbReference>
<accession>A0AB39CFZ1</accession>
<feature type="transmembrane region" description="Helical" evidence="6">
    <location>
        <begin position="42"/>
        <end position="61"/>
    </location>
</feature>
<evidence type="ECO:0000256" key="3">
    <source>
        <dbReference type="ARBA" id="ARBA00022692"/>
    </source>
</evidence>
<evidence type="ECO:0000313" key="8">
    <source>
        <dbReference type="EMBL" id="XDJ48837.1"/>
    </source>
</evidence>
<gene>
    <name evidence="10" type="ORF">ABRY94_08435</name>
    <name evidence="7" type="ORF">ABRY99_08485</name>
    <name evidence="8" type="ORF">ABRZ04_07235</name>
    <name evidence="11" type="ORF">ABRZ07_11800</name>
    <name evidence="9" type="ORF">ABRZ09_01020</name>
</gene>
<sequence>MTLSRSDRLLRLISLLCLAAVGFALLSQHVFGMRPCAWCVLQRLILLAIAAVCGLAGMGWGPALVRRAGAGAAALLAVCGAIAAWYQYDVASHLFSCAQTFADRFISASGLDAALPWLFGIYASCMDARVHLLGIEYALWGLAIFIVCAGLALAALRRDTRTSLVGSRSHGA</sequence>
<protein>
    <submittedName>
        <fullName evidence="7">Disulfide bond formation protein B</fullName>
    </submittedName>
</protein>
<dbReference type="Pfam" id="PF02600">
    <property type="entry name" value="DsbB"/>
    <property type="match status" value="1"/>
</dbReference>
<evidence type="ECO:0000256" key="5">
    <source>
        <dbReference type="ARBA" id="ARBA00023136"/>
    </source>
</evidence>
<proteinExistence type="predicted"/>
<dbReference type="InterPro" id="IPR003752">
    <property type="entry name" value="DiS_bond_form_DsbB/BdbC"/>
</dbReference>
<dbReference type="AlphaFoldDB" id="A0AB39CFZ1"/>
<dbReference type="SUPFAM" id="SSF158442">
    <property type="entry name" value="DsbB-like"/>
    <property type="match status" value="1"/>
</dbReference>
<evidence type="ECO:0000256" key="6">
    <source>
        <dbReference type="SAM" id="Phobius"/>
    </source>
</evidence>
<feature type="transmembrane region" description="Helical" evidence="6">
    <location>
        <begin position="137"/>
        <end position="156"/>
    </location>
</feature>
<dbReference type="Gene3D" id="1.20.1550.10">
    <property type="entry name" value="DsbB-like"/>
    <property type="match status" value="1"/>
</dbReference>
<dbReference type="GO" id="GO:0015035">
    <property type="term" value="F:protein-disulfide reductase activity"/>
    <property type="evidence" value="ECO:0007669"/>
    <property type="project" value="InterPro"/>
</dbReference>
<dbReference type="GO" id="GO:0005886">
    <property type="term" value="C:plasma membrane"/>
    <property type="evidence" value="ECO:0007669"/>
    <property type="project" value="UniProtKB-SubCell"/>
</dbReference>
<dbReference type="EMBL" id="CP158255">
    <property type="protein sequence ID" value="XDJ50482.1"/>
    <property type="molecule type" value="Genomic_DNA"/>
</dbReference>
<evidence type="ECO:0000313" key="7">
    <source>
        <dbReference type="EMBL" id="XDJ40992.1"/>
    </source>
</evidence>
<dbReference type="RefSeq" id="WP_368640827.1">
    <property type="nucleotide sequence ID" value="NZ_CP158252.1"/>
</dbReference>
<dbReference type="EMBL" id="CP158262">
    <property type="protein sequence ID" value="XDJ68129.1"/>
    <property type="molecule type" value="Genomic_DNA"/>
</dbReference>
<evidence type="ECO:0000256" key="1">
    <source>
        <dbReference type="ARBA" id="ARBA00004651"/>
    </source>
</evidence>
<keyword evidence="2" id="KW-1003">Cell membrane</keyword>
<reference evidence="7" key="1">
    <citation type="submission" date="2024-05" db="EMBL/GenBank/DDBJ databases">
        <authorList>
            <person name="Luo Y.-C."/>
            <person name="Nicholds J."/>
            <person name="Mortimer T."/>
            <person name="Maboni G."/>
        </authorList>
    </citation>
    <scope>NUCLEOTIDE SEQUENCE</scope>
    <source>
        <strain evidence="11">141555</strain>
        <strain evidence="10">144863</strain>
        <strain evidence="9">151108</strain>
        <strain evidence="8">151836</strain>
        <strain evidence="7">153920</strain>
    </source>
</reference>
<keyword evidence="3 6" id="KW-0812">Transmembrane</keyword>
<keyword evidence="4 6" id="KW-1133">Transmembrane helix</keyword>
<feature type="transmembrane region" description="Helical" evidence="6">
    <location>
        <begin position="68"/>
        <end position="86"/>
    </location>
</feature>
<comment type="subcellular location">
    <subcellularLocation>
        <location evidence="1">Cell membrane</location>
        <topology evidence="1">Multi-pass membrane protein</topology>
    </subcellularLocation>
</comment>
<organism evidence="7">
    <name type="scientific">Castellaniella ginsengisoli</name>
    <dbReference type="NCBI Taxonomy" id="546114"/>
    <lineage>
        <taxon>Bacteria</taxon>
        <taxon>Pseudomonadati</taxon>
        <taxon>Pseudomonadota</taxon>
        <taxon>Betaproteobacteria</taxon>
        <taxon>Burkholderiales</taxon>
        <taxon>Alcaligenaceae</taxon>
        <taxon>Castellaniella</taxon>
    </lineage>
</organism>
<dbReference type="EMBL" id="CP158254">
    <property type="protein sequence ID" value="XDJ48837.1"/>
    <property type="molecule type" value="Genomic_DNA"/>
</dbReference>
<evidence type="ECO:0000313" key="10">
    <source>
        <dbReference type="EMBL" id="XDJ68129.1"/>
    </source>
</evidence>
<dbReference type="GO" id="GO:0006457">
    <property type="term" value="P:protein folding"/>
    <property type="evidence" value="ECO:0007669"/>
    <property type="project" value="InterPro"/>
</dbReference>